<dbReference type="EMBL" id="JBHDIY010000002">
    <property type="protein sequence ID" value="MFL4470102.1"/>
    <property type="molecule type" value="Genomic_DNA"/>
</dbReference>
<dbReference type="RefSeq" id="WP_407591973.1">
    <property type="nucleotide sequence ID" value="NZ_JBHDIY010000002.1"/>
</dbReference>
<reference evidence="1 2" key="1">
    <citation type="submission" date="2024-08" db="EMBL/GenBank/DDBJ databases">
        <title>Tateyamaria sp. nov., isolated from marine algae.</title>
        <authorList>
            <person name="Choi B.J."/>
            <person name="Kim J.M."/>
            <person name="Lee J.K."/>
            <person name="Choi D.G."/>
            <person name="Bayburt H."/>
            <person name="Baek J.H."/>
            <person name="Han D.M."/>
            <person name="Jeon C.O."/>
        </authorList>
    </citation>
    <scope>NUCLEOTIDE SEQUENCE [LARGE SCALE GENOMIC DNA]</scope>
    <source>
        <strain evidence="1 2">KMU-156</strain>
    </source>
</reference>
<evidence type="ECO:0000313" key="2">
    <source>
        <dbReference type="Proteomes" id="UP001627408"/>
    </source>
</evidence>
<proteinExistence type="predicted"/>
<organism evidence="1 2">
    <name type="scientific">Tateyamaria armeniaca</name>
    <dbReference type="NCBI Taxonomy" id="2518930"/>
    <lineage>
        <taxon>Bacteria</taxon>
        <taxon>Pseudomonadati</taxon>
        <taxon>Pseudomonadota</taxon>
        <taxon>Alphaproteobacteria</taxon>
        <taxon>Rhodobacterales</taxon>
        <taxon>Roseobacteraceae</taxon>
        <taxon>Tateyamaria</taxon>
    </lineage>
</organism>
<keyword evidence="2" id="KW-1185">Reference proteome</keyword>
<protein>
    <submittedName>
        <fullName evidence="1">Uncharacterized protein</fullName>
    </submittedName>
</protein>
<gene>
    <name evidence="1" type="ORF">ACERZ8_09565</name>
</gene>
<sequence>MPTSADRLSQLRARAAEFTGIAFVQVVDVCDQRLLRIYFATDPTALDDPFEGERR</sequence>
<accession>A0ABW8UT43</accession>
<name>A0ABW8UT43_9RHOB</name>
<comment type="caution">
    <text evidence="1">The sequence shown here is derived from an EMBL/GenBank/DDBJ whole genome shotgun (WGS) entry which is preliminary data.</text>
</comment>
<dbReference type="Proteomes" id="UP001627408">
    <property type="component" value="Unassembled WGS sequence"/>
</dbReference>
<evidence type="ECO:0000313" key="1">
    <source>
        <dbReference type="EMBL" id="MFL4470102.1"/>
    </source>
</evidence>